<dbReference type="OrthoDB" id="1845088at2759"/>
<gene>
    <name evidence="2" type="ORF">G2W53_007422</name>
</gene>
<dbReference type="EMBL" id="JAAIUW010000003">
    <property type="protein sequence ID" value="KAF7838940.1"/>
    <property type="molecule type" value="Genomic_DNA"/>
</dbReference>
<comment type="caution">
    <text evidence="2">The sequence shown here is derived from an EMBL/GenBank/DDBJ whole genome shotgun (WGS) entry which is preliminary data.</text>
</comment>
<feature type="region of interest" description="Disordered" evidence="1">
    <location>
        <begin position="218"/>
        <end position="266"/>
    </location>
</feature>
<evidence type="ECO:0000313" key="3">
    <source>
        <dbReference type="Proteomes" id="UP000634136"/>
    </source>
</evidence>
<dbReference type="PANTHER" id="PTHR47481:SF22">
    <property type="entry name" value="RETROTRANSPOSON GAG DOMAIN-CONTAINING PROTEIN"/>
    <property type="match status" value="1"/>
</dbReference>
<evidence type="ECO:0000256" key="1">
    <source>
        <dbReference type="SAM" id="MobiDB-lite"/>
    </source>
</evidence>
<evidence type="ECO:0000313" key="2">
    <source>
        <dbReference type="EMBL" id="KAF7838940.1"/>
    </source>
</evidence>
<dbReference type="Proteomes" id="UP000634136">
    <property type="component" value="Unassembled WGS sequence"/>
</dbReference>
<keyword evidence="2" id="KW-0675">Receptor</keyword>
<feature type="compositionally biased region" description="Gly residues" evidence="1">
    <location>
        <begin position="246"/>
        <end position="266"/>
    </location>
</feature>
<proteinExistence type="predicted"/>
<keyword evidence="3" id="KW-1185">Reference proteome</keyword>
<sequence length="535" mass="59202">MASSISSASSATTGQTASIKLDRDNYLVWEPVVRPFIKGNILLSHIDGLTPASPPMISEGEKSIPNPAYDDWEDVDSLLLGWLRNNMSLEVASQLLHYTTAYELWADARDLTCASMRSRVMNLKGELNQVRKGSMKMKECLGKMKNLSDQLSLAGAPVTTDDLILHTLNGLEADNNAALFGLNHQRNLNWVEVTSELLAFESRIDQLNQFSSLSIQPSANVAQREEPKNSGASQNASGQTPWRGGPPQGGGGARGHGRGPRYGGRRGGFSGNRSYCGLCEKPGHAVHNCYYRFDRSFQPPTHERGFGGFLNRSSSPTTNHECIIPLFLGERSSGLKNADLSVEVQIMAEVEDSVTDTSPTNSELPHGSLIFHDRSRSRDSLMPSHGSLSISNPGEGKLLEDPTIYRQAIGSLQYLTNTRSDIAFSVNKLIQFLSQPPDVHLQGVKRILRYLKVLGALIDNKFGYQSAVNDEYWDENEASSSTRDDRVIWNAKAQPKIKMFFWKLPAIILWNQLNIAWWNALLRRQSGLDRASIGI</sequence>
<dbReference type="PANTHER" id="PTHR47481">
    <property type="match status" value="1"/>
</dbReference>
<accession>A0A834X6R7</accession>
<dbReference type="AlphaFoldDB" id="A0A834X6R7"/>
<name>A0A834X6R7_9FABA</name>
<reference evidence="2" key="1">
    <citation type="submission" date="2020-09" db="EMBL/GenBank/DDBJ databases">
        <title>Genome-Enabled Discovery of Anthraquinone Biosynthesis in Senna tora.</title>
        <authorList>
            <person name="Kang S.-H."/>
            <person name="Pandey R.P."/>
            <person name="Lee C.-M."/>
            <person name="Sim J.-S."/>
            <person name="Jeong J.-T."/>
            <person name="Choi B.-S."/>
            <person name="Jung M."/>
            <person name="Ginzburg D."/>
            <person name="Zhao K."/>
            <person name="Won S.Y."/>
            <person name="Oh T.-J."/>
            <person name="Yu Y."/>
            <person name="Kim N.-H."/>
            <person name="Lee O.R."/>
            <person name="Lee T.-H."/>
            <person name="Bashyal P."/>
            <person name="Kim T.-S."/>
            <person name="Lee W.-H."/>
            <person name="Kawkins C."/>
            <person name="Kim C.-K."/>
            <person name="Kim J.S."/>
            <person name="Ahn B.O."/>
            <person name="Rhee S.Y."/>
            <person name="Sohng J.K."/>
        </authorList>
    </citation>
    <scope>NUCLEOTIDE SEQUENCE</scope>
    <source>
        <tissue evidence="2">Leaf</tissue>
    </source>
</reference>
<protein>
    <submittedName>
        <fullName evidence="2">Glutamate receptor</fullName>
    </submittedName>
</protein>
<feature type="compositionally biased region" description="Polar residues" evidence="1">
    <location>
        <begin position="230"/>
        <end position="240"/>
    </location>
</feature>
<organism evidence="2 3">
    <name type="scientific">Senna tora</name>
    <dbReference type="NCBI Taxonomy" id="362788"/>
    <lineage>
        <taxon>Eukaryota</taxon>
        <taxon>Viridiplantae</taxon>
        <taxon>Streptophyta</taxon>
        <taxon>Embryophyta</taxon>
        <taxon>Tracheophyta</taxon>
        <taxon>Spermatophyta</taxon>
        <taxon>Magnoliopsida</taxon>
        <taxon>eudicotyledons</taxon>
        <taxon>Gunneridae</taxon>
        <taxon>Pentapetalae</taxon>
        <taxon>rosids</taxon>
        <taxon>fabids</taxon>
        <taxon>Fabales</taxon>
        <taxon>Fabaceae</taxon>
        <taxon>Caesalpinioideae</taxon>
        <taxon>Cassia clade</taxon>
        <taxon>Senna</taxon>
    </lineage>
</organism>